<proteinExistence type="predicted"/>
<keyword evidence="3" id="KW-1185">Reference proteome</keyword>
<dbReference type="EMBL" id="KN837119">
    <property type="protein sequence ID" value="KIJ44035.1"/>
    <property type="molecule type" value="Genomic_DNA"/>
</dbReference>
<accession>A0A0C9VYF8</accession>
<dbReference type="HOGENOM" id="CLU_055314_0_0_1"/>
<organism evidence="2 3">
    <name type="scientific">Sphaerobolus stellatus (strain SS14)</name>
    <dbReference type="NCBI Taxonomy" id="990650"/>
    <lineage>
        <taxon>Eukaryota</taxon>
        <taxon>Fungi</taxon>
        <taxon>Dikarya</taxon>
        <taxon>Basidiomycota</taxon>
        <taxon>Agaricomycotina</taxon>
        <taxon>Agaricomycetes</taxon>
        <taxon>Phallomycetidae</taxon>
        <taxon>Geastrales</taxon>
        <taxon>Sphaerobolaceae</taxon>
        <taxon>Sphaerobolus</taxon>
    </lineage>
</organism>
<dbReference type="Gene3D" id="3.40.50.720">
    <property type="entry name" value="NAD(P)-binding Rossmann-like Domain"/>
    <property type="match status" value="1"/>
</dbReference>
<dbReference type="PANTHER" id="PTHR12126">
    <property type="entry name" value="NADH-UBIQUINONE OXIDOREDUCTASE 39 KDA SUBUNIT-RELATED"/>
    <property type="match status" value="1"/>
</dbReference>
<dbReference type="PANTHER" id="PTHR12126:SF16">
    <property type="entry name" value="MIOREX COMPLEX COMPONENT 2"/>
    <property type="match status" value="1"/>
</dbReference>
<dbReference type="AlphaFoldDB" id="A0A0C9VYF8"/>
<gene>
    <name evidence="2" type="ORF">M422DRAFT_228655</name>
</gene>
<name>A0A0C9VYF8_SPHS4</name>
<sequence>MAAAAQKLLVIGGNGYVGSAVCRAALARGWDVASISSSGKAFRTPKGHTPSWTNDVQWHTASALEPPSYRSILRDRTAIVHTVGILLETGKYKQAIKEGNIGGLVKAFLPGSNNPLKKGTRESPSYEMLNRDTALTVCETYRDVMPSGKPHTFVYVSAEDLGRPFVPRRYIETKREAEQGIQKICAGTDIRSVFIRPSFIYHPHLRPISSPMAALMDLSATIHNKAPSIIPTPSRILRALSSDRPEGELPDAARALAETMELPPVHLDHVADAICKSIEDPAIHGVVGLKRIRKLVGWKNS</sequence>
<dbReference type="Pfam" id="PF01370">
    <property type="entry name" value="Epimerase"/>
    <property type="match status" value="1"/>
</dbReference>
<evidence type="ECO:0000313" key="3">
    <source>
        <dbReference type="Proteomes" id="UP000054279"/>
    </source>
</evidence>
<dbReference type="SUPFAM" id="SSF51735">
    <property type="entry name" value="NAD(P)-binding Rossmann-fold domains"/>
    <property type="match status" value="1"/>
</dbReference>
<protein>
    <recommendedName>
        <fullName evidence="1">NAD-dependent epimerase/dehydratase domain-containing protein</fullName>
    </recommendedName>
</protein>
<dbReference type="InterPro" id="IPR051207">
    <property type="entry name" value="ComplexI_NDUFA9_subunit"/>
</dbReference>
<feature type="domain" description="NAD-dependent epimerase/dehydratase" evidence="1">
    <location>
        <begin position="9"/>
        <end position="83"/>
    </location>
</feature>
<dbReference type="InterPro" id="IPR036291">
    <property type="entry name" value="NAD(P)-bd_dom_sf"/>
</dbReference>
<reference evidence="2 3" key="1">
    <citation type="submission" date="2014-06" db="EMBL/GenBank/DDBJ databases">
        <title>Evolutionary Origins and Diversification of the Mycorrhizal Mutualists.</title>
        <authorList>
            <consortium name="DOE Joint Genome Institute"/>
            <consortium name="Mycorrhizal Genomics Consortium"/>
            <person name="Kohler A."/>
            <person name="Kuo A."/>
            <person name="Nagy L.G."/>
            <person name="Floudas D."/>
            <person name="Copeland A."/>
            <person name="Barry K.W."/>
            <person name="Cichocki N."/>
            <person name="Veneault-Fourrey C."/>
            <person name="LaButti K."/>
            <person name="Lindquist E.A."/>
            <person name="Lipzen A."/>
            <person name="Lundell T."/>
            <person name="Morin E."/>
            <person name="Murat C."/>
            <person name="Riley R."/>
            <person name="Ohm R."/>
            <person name="Sun H."/>
            <person name="Tunlid A."/>
            <person name="Henrissat B."/>
            <person name="Grigoriev I.V."/>
            <person name="Hibbett D.S."/>
            <person name="Martin F."/>
        </authorList>
    </citation>
    <scope>NUCLEOTIDE SEQUENCE [LARGE SCALE GENOMIC DNA]</scope>
    <source>
        <strain evidence="2 3">SS14</strain>
    </source>
</reference>
<dbReference type="InterPro" id="IPR001509">
    <property type="entry name" value="Epimerase_deHydtase"/>
</dbReference>
<dbReference type="OrthoDB" id="276721at2759"/>
<dbReference type="GO" id="GO:0044877">
    <property type="term" value="F:protein-containing complex binding"/>
    <property type="evidence" value="ECO:0007669"/>
    <property type="project" value="TreeGrafter"/>
</dbReference>
<dbReference type="Proteomes" id="UP000054279">
    <property type="component" value="Unassembled WGS sequence"/>
</dbReference>
<evidence type="ECO:0000259" key="1">
    <source>
        <dbReference type="Pfam" id="PF01370"/>
    </source>
</evidence>
<evidence type="ECO:0000313" key="2">
    <source>
        <dbReference type="EMBL" id="KIJ44035.1"/>
    </source>
</evidence>
<dbReference type="GO" id="GO:0005739">
    <property type="term" value="C:mitochondrion"/>
    <property type="evidence" value="ECO:0007669"/>
    <property type="project" value="TreeGrafter"/>
</dbReference>